<dbReference type="EMBL" id="CAJZBQ010000039">
    <property type="protein sequence ID" value="CAG9325851.1"/>
    <property type="molecule type" value="Genomic_DNA"/>
</dbReference>
<sequence>MKMIALERGKRCWIIEDANQNIIKRYKYNWFAKYFHPFFLEYSVLKTSSLKIWVASGSNSSKKHAETSHKALSPQKVKFYEANAFKVGWRK</sequence>
<organism evidence="1 2">
    <name type="scientific">Blepharisma stoltei</name>
    <dbReference type="NCBI Taxonomy" id="1481888"/>
    <lineage>
        <taxon>Eukaryota</taxon>
        <taxon>Sar</taxon>
        <taxon>Alveolata</taxon>
        <taxon>Ciliophora</taxon>
        <taxon>Postciliodesmatophora</taxon>
        <taxon>Heterotrichea</taxon>
        <taxon>Heterotrichida</taxon>
        <taxon>Blepharismidae</taxon>
        <taxon>Blepharisma</taxon>
    </lineage>
</organism>
<keyword evidence="2" id="KW-1185">Reference proteome</keyword>
<gene>
    <name evidence="1" type="ORF">BSTOLATCC_MIC39634</name>
</gene>
<evidence type="ECO:0000313" key="1">
    <source>
        <dbReference type="EMBL" id="CAG9325851.1"/>
    </source>
</evidence>
<dbReference type="Proteomes" id="UP001162131">
    <property type="component" value="Unassembled WGS sequence"/>
</dbReference>
<name>A0AAU9JMW9_9CILI</name>
<reference evidence="1" key="1">
    <citation type="submission" date="2021-09" db="EMBL/GenBank/DDBJ databases">
        <authorList>
            <consortium name="AG Swart"/>
            <person name="Singh M."/>
            <person name="Singh A."/>
            <person name="Seah K."/>
            <person name="Emmerich C."/>
        </authorList>
    </citation>
    <scope>NUCLEOTIDE SEQUENCE</scope>
    <source>
        <strain evidence="1">ATCC30299</strain>
    </source>
</reference>
<protein>
    <submittedName>
        <fullName evidence="1">Uncharacterized protein</fullName>
    </submittedName>
</protein>
<proteinExistence type="predicted"/>
<accession>A0AAU9JMW9</accession>
<dbReference type="AlphaFoldDB" id="A0AAU9JMW9"/>
<comment type="caution">
    <text evidence="1">The sequence shown here is derived from an EMBL/GenBank/DDBJ whole genome shotgun (WGS) entry which is preliminary data.</text>
</comment>
<evidence type="ECO:0000313" key="2">
    <source>
        <dbReference type="Proteomes" id="UP001162131"/>
    </source>
</evidence>